<evidence type="ECO:0000259" key="1">
    <source>
        <dbReference type="PROSITE" id="PS51459"/>
    </source>
</evidence>
<sequence length="270" mass="29984">MTYHGPGTRRVGPAPDATLFKSMGFRWDRARVPEDGPAHEIRRTTFRLHKMLAEYVWDASVLEGNPFTFPQVQTVLSGITVGGHKLSDQDQVRNLAACTRELLRRVKNGTFAMDKRTCNDLHAKVAKEEAAEWGHLRGEGAEQHYTPHVGLGAAGSCKPSETQPGAANLNAIFANGINELSKVANPFERGMAFFLFGALQQFFFDGNKRTSRMMMNGIFMSHGIDAISVPAGRAEEFNEKMVRFYVDRDATEMMHFLVSCHPDSSALAAY</sequence>
<dbReference type="Gene3D" id="1.10.3290.10">
    <property type="entry name" value="Fido-like domain"/>
    <property type="match status" value="1"/>
</dbReference>
<dbReference type="InterPro" id="IPR003812">
    <property type="entry name" value="Fido"/>
</dbReference>
<dbReference type="AlphaFoldDB" id="A0A4Q1HJS9"/>
<proteinExistence type="predicted"/>
<dbReference type="InterPro" id="IPR036597">
    <property type="entry name" value="Fido-like_dom_sf"/>
</dbReference>
<dbReference type="PROSITE" id="PS51459">
    <property type="entry name" value="FIDO"/>
    <property type="match status" value="1"/>
</dbReference>
<evidence type="ECO:0000313" key="3">
    <source>
        <dbReference type="Proteomes" id="UP000290849"/>
    </source>
</evidence>
<dbReference type="EMBL" id="PYAL01000004">
    <property type="protein sequence ID" value="RXN87973.1"/>
    <property type="molecule type" value="Genomic_DNA"/>
</dbReference>
<feature type="domain" description="Fido" evidence="1">
    <location>
        <begin position="113"/>
        <end position="259"/>
    </location>
</feature>
<evidence type="ECO:0000313" key="2">
    <source>
        <dbReference type="EMBL" id="RXN87973.1"/>
    </source>
</evidence>
<dbReference type="SUPFAM" id="SSF140931">
    <property type="entry name" value="Fic-like"/>
    <property type="match status" value="1"/>
</dbReference>
<comment type="caution">
    <text evidence="2">The sequence shown here is derived from an EMBL/GenBank/DDBJ whole genome shotgun (WGS) entry which is preliminary data.</text>
</comment>
<protein>
    <submittedName>
        <fullName evidence="2">Cell filamentation protein Fic</fullName>
    </submittedName>
</protein>
<dbReference type="Proteomes" id="UP000290849">
    <property type="component" value="Unassembled WGS sequence"/>
</dbReference>
<gene>
    <name evidence="2" type="ORF">C7R54_15460</name>
</gene>
<reference evidence="2 3" key="1">
    <citation type="journal article" date="2017" name="Int. J. Syst. Evol. Microbiol.">
        <title>Achromobacter aloeverae sp. nov., isolated from the root of Aloe vera (L.) Burm.f.</title>
        <authorList>
            <person name="Kuncharoen N."/>
            <person name="Muramatsu Y."/>
            <person name="Shibata C."/>
            <person name="Kamakura Y."/>
            <person name="Nakagawa Y."/>
            <person name="Tanasupawat S."/>
        </authorList>
    </citation>
    <scope>NUCLEOTIDE SEQUENCE [LARGE SCALE GENOMIC DNA]</scope>
    <source>
        <strain evidence="2 3">AVA-1</strain>
    </source>
</reference>
<organism evidence="2 3">
    <name type="scientific">Achromobacter aloeverae</name>
    <dbReference type="NCBI Taxonomy" id="1750518"/>
    <lineage>
        <taxon>Bacteria</taxon>
        <taxon>Pseudomonadati</taxon>
        <taxon>Pseudomonadota</taxon>
        <taxon>Betaproteobacteria</taxon>
        <taxon>Burkholderiales</taxon>
        <taxon>Alcaligenaceae</taxon>
        <taxon>Achromobacter</taxon>
    </lineage>
</organism>
<name>A0A4Q1HJS9_9BURK</name>
<dbReference type="OrthoDB" id="9807853at2"/>
<keyword evidence="3" id="KW-1185">Reference proteome</keyword>
<accession>A0A4Q1HJS9</accession>